<keyword evidence="3" id="KW-1185">Reference proteome</keyword>
<name>A0AB34G5Y8_9HYPO</name>
<proteinExistence type="predicted"/>
<evidence type="ECO:0000313" key="3">
    <source>
        <dbReference type="Proteomes" id="UP001163105"/>
    </source>
</evidence>
<dbReference type="EMBL" id="JAQHRD010000001">
    <property type="protein sequence ID" value="KAJ6446463.1"/>
    <property type="molecule type" value="Genomic_DNA"/>
</dbReference>
<reference evidence="2" key="1">
    <citation type="submission" date="2023-01" db="EMBL/GenBank/DDBJ databases">
        <title>The growth and conidiation of Purpureocillium lavendulum are regulated by nitrogen source and histone H3K14 acetylation.</title>
        <authorList>
            <person name="Tang P."/>
            <person name="Han J."/>
            <person name="Zhang C."/>
            <person name="Tang P."/>
            <person name="Qi F."/>
            <person name="Zhang K."/>
            <person name="Liang L."/>
        </authorList>
    </citation>
    <scope>NUCLEOTIDE SEQUENCE</scope>
    <source>
        <strain evidence="2">YMF1.00683</strain>
    </source>
</reference>
<sequence>MRSSAAYFLALLLPAAPLVAAFECVPDRTYCGIDLLNKGVTRDTLTTYAKEAGFRGVPTGNSLWKCRKDNTPLFERECTKICWPKADGAYCRDDWQHKIRG</sequence>
<feature type="chain" id="PRO_5044237982" evidence="1">
    <location>
        <begin position="22"/>
        <end position="101"/>
    </location>
</feature>
<feature type="signal peptide" evidence="1">
    <location>
        <begin position="1"/>
        <end position="21"/>
    </location>
</feature>
<comment type="caution">
    <text evidence="2">The sequence shown here is derived from an EMBL/GenBank/DDBJ whole genome shotgun (WGS) entry which is preliminary data.</text>
</comment>
<dbReference type="AlphaFoldDB" id="A0AB34G5Y8"/>
<evidence type="ECO:0000256" key="1">
    <source>
        <dbReference type="SAM" id="SignalP"/>
    </source>
</evidence>
<organism evidence="2 3">
    <name type="scientific">Purpureocillium lavendulum</name>
    <dbReference type="NCBI Taxonomy" id="1247861"/>
    <lineage>
        <taxon>Eukaryota</taxon>
        <taxon>Fungi</taxon>
        <taxon>Dikarya</taxon>
        <taxon>Ascomycota</taxon>
        <taxon>Pezizomycotina</taxon>
        <taxon>Sordariomycetes</taxon>
        <taxon>Hypocreomycetidae</taxon>
        <taxon>Hypocreales</taxon>
        <taxon>Ophiocordycipitaceae</taxon>
        <taxon>Purpureocillium</taxon>
    </lineage>
</organism>
<keyword evidence="1" id="KW-0732">Signal</keyword>
<gene>
    <name evidence="2" type="ORF">O9K51_01236</name>
</gene>
<dbReference type="Proteomes" id="UP001163105">
    <property type="component" value="Unassembled WGS sequence"/>
</dbReference>
<evidence type="ECO:0000313" key="2">
    <source>
        <dbReference type="EMBL" id="KAJ6446463.1"/>
    </source>
</evidence>
<protein>
    <submittedName>
        <fullName evidence="2">Endoplasmic reticulum membrane protein</fullName>
    </submittedName>
</protein>
<accession>A0AB34G5Y8</accession>